<dbReference type="InterPro" id="IPR048125">
    <property type="entry name" value="CBS_CbpB"/>
</dbReference>
<dbReference type="Gene3D" id="3.10.580.10">
    <property type="entry name" value="CBS-domain"/>
    <property type="match status" value="1"/>
</dbReference>
<dbReference type="InterPro" id="IPR046342">
    <property type="entry name" value="CBS_dom_sf"/>
</dbReference>
<keyword evidence="5" id="KW-1185">Reference proteome</keyword>
<dbReference type="PROSITE" id="PS51371">
    <property type="entry name" value="CBS"/>
    <property type="match status" value="1"/>
</dbReference>
<dbReference type="EMBL" id="JBHSSM010000004">
    <property type="protein sequence ID" value="MFC6314024.1"/>
    <property type="molecule type" value="Genomic_DNA"/>
</dbReference>
<dbReference type="Proteomes" id="UP001596310">
    <property type="component" value="Unassembled WGS sequence"/>
</dbReference>
<evidence type="ECO:0000259" key="3">
    <source>
        <dbReference type="PROSITE" id="PS51371"/>
    </source>
</evidence>
<evidence type="ECO:0000256" key="1">
    <source>
        <dbReference type="ARBA" id="ARBA00023122"/>
    </source>
</evidence>
<accession>A0ABW1UMQ0</accession>
<dbReference type="SUPFAM" id="SSF54631">
    <property type="entry name" value="CBS-domain pair"/>
    <property type="match status" value="1"/>
</dbReference>
<dbReference type="InterPro" id="IPR051257">
    <property type="entry name" value="Diverse_CBS-Domain"/>
</dbReference>
<evidence type="ECO:0000313" key="5">
    <source>
        <dbReference type="Proteomes" id="UP001596310"/>
    </source>
</evidence>
<dbReference type="InterPro" id="IPR000644">
    <property type="entry name" value="CBS_dom"/>
</dbReference>
<dbReference type="CDD" id="cd04643">
    <property type="entry name" value="CBS_pair_bac"/>
    <property type="match status" value="1"/>
</dbReference>
<comment type="caution">
    <text evidence="4">The sequence shown here is derived from an EMBL/GenBank/DDBJ whole genome shotgun (WGS) entry which is preliminary data.</text>
</comment>
<dbReference type="RefSeq" id="WP_125598743.1">
    <property type="nucleotide sequence ID" value="NZ_JBHSSM010000004.1"/>
</dbReference>
<reference evidence="5" key="1">
    <citation type="journal article" date="2019" name="Int. J. Syst. Evol. Microbiol.">
        <title>The Global Catalogue of Microorganisms (GCM) 10K type strain sequencing project: providing services to taxonomists for standard genome sequencing and annotation.</title>
        <authorList>
            <consortium name="The Broad Institute Genomics Platform"/>
            <consortium name="The Broad Institute Genome Sequencing Center for Infectious Disease"/>
            <person name="Wu L."/>
            <person name="Ma J."/>
        </authorList>
    </citation>
    <scope>NUCLEOTIDE SEQUENCE [LARGE SCALE GENOMIC DNA]</scope>
    <source>
        <strain evidence="5">CCM 8897</strain>
    </source>
</reference>
<proteinExistence type="predicted"/>
<name>A0ABW1UMQ0_9LACO</name>
<gene>
    <name evidence="4" type="primary">cbpB</name>
    <name evidence="4" type="ORF">ACFQHW_00370</name>
</gene>
<keyword evidence="1 2" id="KW-0129">CBS domain</keyword>
<dbReference type="NCBIfam" id="NF041630">
    <property type="entry name" value="CBS_CbpB"/>
    <property type="match status" value="1"/>
</dbReference>
<organism evidence="4 5">
    <name type="scientific">Lapidilactobacillus achengensis</name>
    <dbReference type="NCBI Taxonomy" id="2486000"/>
    <lineage>
        <taxon>Bacteria</taxon>
        <taxon>Bacillati</taxon>
        <taxon>Bacillota</taxon>
        <taxon>Bacilli</taxon>
        <taxon>Lactobacillales</taxon>
        <taxon>Lactobacillaceae</taxon>
        <taxon>Lapidilactobacillus</taxon>
    </lineage>
</organism>
<protein>
    <submittedName>
        <fullName evidence="4">Cyclic-di-AMP-binding protein CbpB</fullName>
    </submittedName>
</protein>
<dbReference type="Pfam" id="PF00571">
    <property type="entry name" value="CBS"/>
    <property type="match status" value="2"/>
</dbReference>
<evidence type="ECO:0000313" key="4">
    <source>
        <dbReference type="EMBL" id="MFC6314024.1"/>
    </source>
</evidence>
<dbReference type="PANTHER" id="PTHR43080">
    <property type="entry name" value="CBS DOMAIN-CONTAINING PROTEIN CBSX3, MITOCHONDRIAL"/>
    <property type="match status" value="1"/>
</dbReference>
<evidence type="ECO:0000256" key="2">
    <source>
        <dbReference type="PROSITE-ProRule" id="PRU00703"/>
    </source>
</evidence>
<sequence length="162" mass="18230">MIAKSIDKMLLKKQTGFLIPADRVAQVQASNPLTHAFLVLTKVRYSKIPVLDADSHIIGLLTMPMITDAMIGLEELSFDPIAKMTVADVMQTNFDTIQVDADMDQTLHLLVDNPFLPVVDRENVFQGILTRREMMKAFNYVAHNIEQQYEIIAKDDPAVEEA</sequence>
<dbReference type="PANTHER" id="PTHR43080:SF30">
    <property type="entry name" value="CYCLIC DI-AMP RECEPTOR B"/>
    <property type="match status" value="1"/>
</dbReference>
<feature type="domain" description="CBS" evidence="3">
    <location>
        <begin position="18"/>
        <end position="78"/>
    </location>
</feature>